<dbReference type="Gene3D" id="3.90.320.10">
    <property type="match status" value="1"/>
</dbReference>
<dbReference type="Proteomes" id="UP000230340">
    <property type="component" value="Unassembled WGS sequence"/>
</dbReference>
<dbReference type="InterPro" id="IPR011604">
    <property type="entry name" value="PDDEXK-like_dom_sf"/>
</dbReference>
<dbReference type="EMBL" id="PEYT01000027">
    <property type="protein sequence ID" value="PIS22854.1"/>
    <property type="molecule type" value="Genomic_DNA"/>
</dbReference>
<evidence type="ECO:0000313" key="3">
    <source>
        <dbReference type="Proteomes" id="UP000230340"/>
    </source>
</evidence>
<organism evidence="2 3">
    <name type="scientific">candidate division WWE3 bacterium CG08_land_8_20_14_0_20_40_13</name>
    <dbReference type="NCBI Taxonomy" id="1975084"/>
    <lineage>
        <taxon>Bacteria</taxon>
        <taxon>Katanobacteria</taxon>
    </lineage>
</organism>
<feature type="domain" description="PD-(D/E)XK endonuclease-like" evidence="1">
    <location>
        <begin position="307"/>
        <end position="380"/>
    </location>
</feature>
<dbReference type="InterPro" id="IPR038726">
    <property type="entry name" value="PDDEXK_AddAB-type"/>
</dbReference>
<accession>A0A2H0XD39</accession>
<protein>
    <recommendedName>
        <fullName evidence="1">PD-(D/E)XK endonuclease-like domain-containing protein</fullName>
    </recommendedName>
</protein>
<comment type="caution">
    <text evidence="2">The sequence shown here is derived from an EMBL/GenBank/DDBJ whole genome shotgun (WGS) entry which is preliminary data.</text>
</comment>
<proteinExistence type="predicted"/>
<gene>
    <name evidence="2" type="ORF">COT49_03035</name>
</gene>
<sequence length="439" mass="51870">MEKPIYDTFCCPYCQSKKYVRRGFRQKKYEKIQLYLCLECKRTFTPQKDLGKHYPLETVFNALSLYNLGHSLGGVCKILNDRESGEIRNFSLQPSTVSAWLEEFKDYCKYQRMREFVIKKYDPKNTVVTATLAHRQLYRYRYHRAKCSLMIQEEYAHRKFEPLKEFLELVPSECPHQYFSEGLRASEVPITFSKKQMIVRSKTNYANKLCQFVLQSVKERTSRHEHVQKFFLFNDSVTVATEVPVYLTREDLLHMQTQLGFQIYTKKIDLINLIDLISKENPNPNEQKEIKLLALKLGFKELEIGDYLGRLEISAIRNFAHTQLDVKSFGELPKLITGHIDLLQIRNGQIHILDYKPNAVKEQPIDQLTIYAMALSRLTGLRLFDFKCAWFDEKDYFEFYPLHVLYKPSKTRRRKTVATTEGRYRINQEVKKVVNVKPT</sequence>
<dbReference type="InterPro" id="IPR011335">
    <property type="entry name" value="Restrct_endonuc-II-like"/>
</dbReference>
<dbReference type="Pfam" id="PF12705">
    <property type="entry name" value="PDDEXK_1"/>
    <property type="match status" value="1"/>
</dbReference>
<evidence type="ECO:0000259" key="1">
    <source>
        <dbReference type="Pfam" id="PF12705"/>
    </source>
</evidence>
<evidence type="ECO:0000313" key="2">
    <source>
        <dbReference type="EMBL" id="PIS22854.1"/>
    </source>
</evidence>
<name>A0A2H0XD39_UNCKA</name>
<dbReference type="SUPFAM" id="SSF52980">
    <property type="entry name" value="Restriction endonuclease-like"/>
    <property type="match status" value="1"/>
</dbReference>
<reference evidence="3" key="1">
    <citation type="submission" date="2017-09" db="EMBL/GenBank/DDBJ databases">
        <title>Depth-based differentiation of microbial function through sediment-hosted aquifers and enrichment of novel symbionts in the deep terrestrial subsurface.</title>
        <authorList>
            <person name="Probst A.J."/>
            <person name="Ladd B."/>
            <person name="Jarett J.K."/>
            <person name="Geller-Mcgrath D.E."/>
            <person name="Sieber C.M.K."/>
            <person name="Emerson J.B."/>
            <person name="Anantharaman K."/>
            <person name="Thomas B.C."/>
            <person name="Malmstrom R."/>
            <person name="Stieglmeier M."/>
            <person name="Klingl A."/>
            <person name="Woyke T."/>
            <person name="Ryan C.M."/>
            <person name="Banfield J.F."/>
        </authorList>
    </citation>
    <scope>NUCLEOTIDE SEQUENCE [LARGE SCALE GENOMIC DNA]</scope>
</reference>
<dbReference type="AlphaFoldDB" id="A0A2H0XD39"/>